<dbReference type="Gene3D" id="3.30.920.30">
    <property type="entry name" value="Hypothetical protein"/>
    <property type="match status" value="1"/>
</dbReference>
<evidence type="ECO:0000313" key="2">
    <source>
        <dbReference type="Proteomes" id="UP000544742"/>
    </source>
</evidence>
<dbReference type="EMBL" id="JAAYUN010000184">
    <property type="protein sequence ID" value="NLJ23459.1"/>
    <property type="molecule type" value="Genomic_DNA"/>
</dbReference>
<comment type="caution">
    <text evidence="1">The sequence shown here is derived from an EMBL/GenBank/DDBJ whole genome shotgun (WGS) entry which is preliminary data.</text>
</comment>
<accession>A0A7K4AKF7</accession>
<evidence type="ECO:0000313" key="1">
    <source>
        <dbReference type="EMBL" id="NLJ23459.1"/>
    </source>
</evidence>
<reference evidence="1 2" key="1">
    <citation type="journal article" date="2020" name="Biotechnol. Biofuels">
        <title>New insights from the biogas microbiome by comprehensive genome-resolved metagenomics of nearly 1600 species originating from multiple anaerobic digesters.</title>
        <authorList>
            <person name="Campanaro S."/>
            <person name="Treu L."/>
            <person name="Rodriguez-R L.M."/>
            <person name="Kovalovszki A."/>
            <person name="Ziels R.M."/>
            <person name="Maus I."/>
            <person name="Zhu X."/>
            <person name="Kougias P.G."/>
            <person name="Basile A."/>
            <person name="Luo G."/>
            <person name="Schluter A."/>
            <person name="Konstantinidis K.T."/>
            <person name="Angelidaki I."/>
        </authorList>
    </citation>
    <scope>NUCLEOTIDE SEQUENCE [LARGE SCALE GENOMIC DNA]</scope>
    <source>
        <strain evidence="1">AS27yjCOA_157</strain>
    </source>
</reference>
<dbReference type="SUPFAM" id="SSF54786">
    <property type="entry name" value="YcfA/nrd intein domain"/>
    <property type="match status" value="1"/>
</dbReference>
<name>A0A7K4AKF7_METSH</name>
<dbReference type="InterPro" id="IPR038570">
    <property type="entry name" value="HicA_sf"/>
</dbReference>
<gene>
    <name evidence="1" type="ORF">GX426_10195</name>
</gene>
<proteinExistence type="predicted"/>
<organism evidence="1 2">
    <name type="scientific">Methanothrix soehngenii</name>
    <name type="common">Methanosaeta concilii</name>
    <dbReference type="NCBI Taxonomy" id="2223"/>
    <lineage>
        <taxon>Archaea</taxon>
        <taxon>Methanobacteriati</taxon>
        <taxon>Methanobacteriota</taxon>
        <taxon>Stenosarchaea group</taxon>
        <taxon>Methanomicrobia</taxon>
        <taxon>Methanotrichales</taxon>
        <taxon>Methanotrichaceae</taxon>
        <taxon>Methanothrix</taxon>
    </lineage>
</organism>
<protein>
    <submittedName>
        <fullName evidence="1">Type II toxin-antitoxin system HicA family toxin</fullName>
    </submittedName>
</protein>
<dbReference type="AlphaFoldDB" id="A0A7K4AKF7"/>
<dbReference type="Proteomes" id="UP000544742">
    <property type="component" value="Unassembled WGS sequence"/>
</dbReference>
<dbReference type="RefSeq" id="WP_048131760.1">
    <property type="nucleotide sequence ID" value="NC_015416.1"/>
</dbReference>
<sequence length="73" mass="8241">MCKLTPVPYRVLIKKLKNLGLEGPHSGNKHPYMIIGETVIILPNPHQGRDVDVRLIKTILKDVGISREEWLSA</sequence>